<feature type="signal peptide" evidence="1">
    <location>
        <begin position="1"/>
        <end position="21"/>
    </location>
</feature>
<keyword evidence="4" id="KW-0808">Transferase</keyword>
<accession>H0ECA5</accession>
<proteinExistence type="predicted"/>
<dbReference type="HOGENOM" id="CLU_020129_1_0_1"/>
<dbReference type="Gene3D" id="3.90.1300.10">
    <property type="entry name" value="Amidase signature (AS) domain"/>
    <property type="match status" value="1"/>
</dbReference>
<dbReference type="OrthoDB" id="5423360at2759"/>
<dbReference type="InParanoid" id="H0ECA5"/>
<gene>
    <name evidence="4" type="ORF">M7I_0038</name>
</gene>
<dbReference type="InterPro" id="IPR036928">
    <property type="entry name" value="AS_sf"/>
</dbReference>
<dbReference type="SUPFAM" id="SSF75304">
    <property type="entry name" value="Amidase signature (AS) enzymes"/>
    <property type="match status" value="1"/>
</dbReference>
<feature type="domain" description="Scytalone dehydratase-like protein Arp1 N-terminal" evidence="3">
    <location>
        <begin position="57"/>
        <end position="177"/>
    </location>
</feature>
<feature type="domain" description="Amidase" evidence="2">
    <location>
        <begin position="221"/>
        <end position="381"/>
    </location>
</feature>
<dbReference type="EMBL" id="AGUE01000001">
    <property type="protein sequence ID" value="EHL03848.1"/>
    <property type="molecule type" value="Genomic_DNA"/>
</dbReference>
<reference evidence="4 5" key="1">
    <citation type="journal article" date="2012" name="Eukaryot. Cell">
        <title>Genome sequence of the fungus Glarea lozoyensis: the first genome sequence of a species from the Helotiaceae family.</title>
        <authorList>
            <person name="Youssar L."/>
            <person name="Gruening B.A."/>
            <person name="Erxleben A."/>
            <person name="Guenther S."/>
            <person name="Huettel W."/>
        </authorList>
    </citation>
    <scope>NUCLEOTIDE SEQUENCE [LARGE SCALE GENOMIC DNA]</scope>
    <source>
        <strain evidence="5">ATCC 74030 / MF5533</strain>
    </source>
</reference>
<dbReference type="Proteomes" id="UP000005446">
    <property type="component" value="Unassembled WGS sequence"/>
</dbReference>
<evidence type="ECO:0000313" key="5">
    <source>
        <dbReference type="Proteomes" id="UP000005446"/>
    </source>
</evidence>
<evidence type="ECO:0000256" key="1">
    <source>
        <dbReference type="SAM" id="SignalP"/>
    </source>
</evidence>
<dbReference type="Pfam" id="PF01425">
    <property type="entry name" value="Amidase"/>
    <property type="match status" value="1"/>
</dbReference>
<dbReference type="AlphaFoldDB" id="H0ECA5"/>
<name>H0ECA5_GLAL7</name>
<feature type="chain" id="PRO_5003531753" evidence="1">
    <location>
        <begin position="22"/>
        <end position="651"/>
    </location>
</feature>
<dbReference type="PANTHER" id="PTHR46310:SF7">
    <property type="entry name" value="AMIDASE 1"/>
    <property type="match status" value="1"/>
</dbReference>
<keyword evidence="1" id="KW-0732">Signal</keyword>
<protein>
    <submittedName>
        <fullName evidence="4">Putative Glutamyl-tRNA(Gln) amidotransferase subunit A</fullName>
    </submittedName>
</protein>
<keyword evidence="5" id="KW-1185">Reference proteome</keyword>
<dbReference type="InterPro" id="IPR058329">
    <property type="entry name" value="Arp1_N"/>
</dbReference>
<dbReference type="GO" id="GO:0016740">
    <property type="term" value="F:transferase activity"/>
    <property type="evidence" value="ECO:0007669"/>
    <property type="project" value="UniProtKB-KW"/>
</dbReference>
<comment type="caution">
    <text evidence="4">The sequence shown here is derived from an EMBL/GenBank/DDBJ whole genome shotgun (WGS) entry which is preliminary data.</text>
</comment>
<dbReference type="PANTHER" id="PTHR46310">
    <property type="entry name" value="AMIDASE 1"/>
    <property type="match status" value="1"/>
</dbReference>
<sequence length="651" mass="68859">MSFKVMKAVFTALTLVSYVTAAVSESGKTLVVDGINYYAAPEVVSIIDASADMLARASTTGVDLIPLTVIADSSSSFTTTVFRAMVDNYTASDDVFNKGFLQAVYLKHTGSAPANVQYPLGAALTQYGTKLFMPARAYQSSVTAQGYTITGWRTEIPAGPYFMSARTGNVYQAYRLYQDSNGAFMQSLKPNTDGSYSVLSAAVPGDDTLSIGVPSRLYYTKTAAKPLAGVRIGIKDIYDIAGVKTSNGNRAYYDLYPARTATAPAVQRLIDAGAVVVGKQKTSQFANGESPTADWVDYHCPFNARGDGYQDPSSSSSGPGASAGAYDWVDINLGSDTGGSIRGPSGANGCFGNRPSHGLVTLDGVMPLSPDLDTAGFLTRDPILWHTAAKAMYGTNITSNFTSLPRKILTSGFPTTANSEAASILLDFLSKLQTFLKANSTTPIVPANLWAANPPAEASGVSLSGLLNLAYPAMISQQQYSLLTLPFYADYAAANNGKRPFVNPSPLIRWAYGQNNLPADASVQAVQNATIFRNWWSSNVIKTSPDTCSDSILLYVSSSGSPSYRNRYNSAPGIPTGISIGRLSGFAEEPDMVFPIGQASYNSTISGQEEFLPVAVSVVAAKGCDGMVFTLAERLVAAGILKVPKTGSVAF</sequence>
<dbReference type="Pfam" id="PF26053">
    <property type="entry name" value="DUF8016"/>
    <property type="match status" value="1"/>
</dbReference>
<evidence type="ECO:0000313" key="4">
    <source>
        <dbReference type="EMBL" id="EHL03848.1"/>
    </source>
</evidence>
<dbReference type="InterPro" id="IPR023631">
    <property type="entry name" value="Amidase_dom"/>
</dbReference>
<organism evidence="4 5">
    <name type="scientific">Glarea lozoyensis (strain ATCC 74030 / MF5533)</name>
    <dbReference type="NCBI Taxonomy" id="1104152"/>
    <lineage>
        <taxon>Eukaryota</taxon>
        <taxon>Fungi</taxon>
        <taxon>Dikarya</taxon>
        <taxon>Ascomycota</taxon>
        <taxon>Pezizomycotina</taxon>
        <taxon>Leotiomycetes</taxon>
        <taxon>Helotiales</taxon>
        <taxon>Helotiaceae</taxon>
        <taxon>Glarea</taxon>
    </lineage>
</organism>
<evidence type="ECO:0000259" key="3">
    <source>
        <dbReference type="Pfam" id="PF26053"/>
    </source>
</evidence>
<evidence type="ECO:0000259" key="2">
    <source>
        <dbReference type="Pfam" id="PF01425"/>
    </source>
</evidence>